<protein>
    <submittedName>
        <fullName evidence="7">TIGR00366 family protein</fullName>
    </submittedName>
</protein>
<sequence>MKDKTKSLLHGTDMEGFEGIDHPDFDVKLTWIDLVIVILTFGTFGLFVWGAITLDWGQDMMAAMMLMVAIASGFLSGMNGDKIAKSFKNGAKGIIPGMVQVGFATSIGMMMESGNIIHTVVNVIAEPLSHMTPMLATIIMFLFGCFVLNFVVTSSSGQAAIIMPVLAPLSDVIGLSRQVAVLAYQYGDGMSNVLYPVSSTLIASLGIAGIPYQKWVKFVFPLFMIWCVISIIAIAVAVMIGL</sequence>
<reference evidence="7" key="2">
    <citation type="submission" date="2021-04" db="EMBL/GenBank/DDBJ databases">
        <authorList>
            <person name="Gilroy R."/>
        </authorList>
    </citation>
    <scope>NUCLEOTIDE SEQUENCE</scope>
    <source>
        <strain evidence="7">CHK198-12963</strain>
    </source>
</reference>
<gene>
    <name evidence="7" type="ORF">H9931_00630</name>
</gene>
<reference evidence="7" key="1">
    <citation type="journal article" date="2021" name="PeerJ">
        <title>Extensive microbial diversity within the chicken gut microbiome revealed by metagenomics and culture.</title>
        <authorList>
            <person name="Gilroy R."/>
            <person name="Ravi A."/>
            <person name="Getino M."/>
            <person name="Pursley I."/>
            <person name="Horton D.L."/>
            <person name="Alikhan N.F."/>
            <person name="Baker D."/>
            <person name="Gharbi K."/>
            <person name="Hall N."/>
            <person name="Watson M."/>
            <person name="Adriaenssens E.M."/>
            <person name="Foster-Nyarko E."/>
            <person name="Jarju S."/>
            <person name="Secka A."/>
            <person name="Antonio M."/>
            <person name="Oren A."/>
            <person name="Chaudhuri R.R."/>
            <person name="La Ragione R."/>
            <person name="Hildebrand F."/>
            <person name="Pallen M.J."/>
        </authorList>
    </citation>
    <scope>NUCLEOTIDE SEQUENCE</scope>
    <source>
        <strain evidence="7">CHK198-12963</strain>
    </source>
</reference>
<comment type="subcellular location">
    <subcellularLocation>
        <location evidence="1">Cell membrane</location>
        <topology evidence="1">Multi-pass membrane protein</topology>
    </subcellularLocation>
</comment>
<keyword evidence="2" id="KW-1003">Cell membrane</keyword>
<evidence type="ECO:0000256" key="5">
    <source>
        <dbReference type="ARBA" id="ARBA00023136"/>
    </source>
</evidence>
<evidence type="ECO:0000313" key="8">
    <source>
        <dbReference type="Proteomes" id="UP000823863"/>
    </source>
</evidence>
<dbReference type="InterPro" id="IPR051679">
    <property type="entry name" value="DASS-Related_Transporters"/>
</dbReference>
<evidence type="ECO:0000256" key="1">
    <source>
        <dbReference type="ARBA" id="ARBA00004651"/>
    </source>
</evidence>
<dbReference type="InterPro" id="IPR018385">
    <property type="entry name" value="C4_dicarb_anaerob_car-like"/>
</dbReference>
<accession>A0A9D2TCT8</accession>
<feature type="transmembrane region" description="Helical" evidence="6">
    <location>
        <begin position="31"/>
        <end position="54"/>
    </location>
</feature>
<feature type="transmembrane region" description="Helical" evidence="6">
    <location>
        <begin position="90"/>
        <end position="111"/>
    </location>
</feature>
<feature type="transmembrane region" description="Helical" evidence="6">
    <location>
        <begin position="131"/>
        <end position="152"/>
    </location>
</feature>
<evidence type="ECO:0000313" key="7">
    <source>
        <dbReference type="EMBL" id="HJC65214.1"/>
    </source>
</evidence>
<feature type="transmembrane region" description="Helical" evidence="6">
    <location>
        <begin position="219"/>
        <end position="240"/>
    </location>
</feature>
<keyword evidence="3 6" id="KW-0812">Transmembrane</keyword>
<evidence type="ECO:0000256" key="3">
    <source>
        <dbReference type="ARBA" id="ARBA00022692"/>
    </source>
</evidence>
<dbReference type="GO" id="GO:0005886">
    <property type="term" value="C:plasma membrane"/>
    <property type="evidence" value="ECO:0007669"/>
    <property type="project" value="UniProtKB-SubCell"/>
</dbReference>
<dbReference type="AlphaFoldDB" id="A0A9D2TCT8"/>
<evidence type="ECO:0000256" key="4">
    <source>
        <dbReference type="ARBA" id="ARBA00022989"/>
    </source>
</evidence>
<evidence type="ECO:0000256" key="2">
    <source>
        <dbReference type="ARBA" id="ARBA00022475"/>
    </source>
</evidence>
<comment type="caution">
    <text evidence="7">The sequence shown here is derived from an EMBL/GenBank/DDBJ whole genome shotgun (WGS) entry which is preliminary data.</text>
</comment>
<dbReference type="Proteomes" id="UP000823863">
    <property type="component" value="Unassembled WGS sequence"/>
</dbReference>
<organism evidence="7 8">
    <name type="scientific">Candidatus Enterocloster excrementigallinarum</name>
    <dbReference type="NCBI Taxonomy" id="2838558"/>
    <lineage>
        <taxon>Bacteria</taxon>
        <taxon>Bacillati</taxon>
        <taxon>Bacillota</taxon>
        <taxon>Clostridia</taxon>
        <taxon>Lachnospirales</taxon>
        <taxon>Lachnospiraceae</taxon>
        <taxon>Enterocloster</taxon>
    </lineage>
</organism>
<keyword evidence="5 6" id="KW-0472">Membrane</keyword>
<feature type="transmembrane region" description="Helical" evidence="6">
    <location>
        <begin position="60"/>
        <end position="78"/>
    </location>
</feature>
<dbReference type="PANTHER" id="PTHR43652:SF2">
    <property type="entry name" value="BASIC AMINO ACID ANTIPORTER YFCC-RELATED"/>
    <property type="match status" value="1"/>
</dbReference>
<dbReference type="Pfam" id="PF03606">
    <property type="entry name" value="DcuC"/>
    <property type="match status" value="1"/>
</dbReference>
<keyword evidence="4 6" id="KW-1133">Transmembrane helix</keyword>
<dbReference type="EMBL" id="DWWB01000003">
    <property type="protein sequence ID" value="HJC65214.1"/>
    <property type="molecule type" value="Genomic_DNA"/>
</dbReference>
<name>A0A9D2TCT8_9FIRM</name>
<dbReference type="PANTHER" id="PTHR43652">
    <property type="entry name" value="BASIC AMINO ACID ANTIPORTER YFCC-RELATED"/>
    <property type="match status" value="1"/>
</dbReference>
<evidence type="ECO:0000256" key="6">
    <source>
        <dbReference type="SAM" id="Phobius"/>
    </source>
</evidence>
<proteinExistence type="predicted"/>